<dbReference type="Proteomes" id="UP000319716">
    <property type="component" value="Unassembled WGS sequence"/>
</dbReference>
<protein>
    <submittedName>
        <fullName evidence="1">Uncharacterized protein</fullName>
    </submittedName>
</protein>
<comment type="caution">
    <text evidence="1">The sequence shown here is derived from an EMBL/GenBank/DDBJ whole genome shotgun (WGS) entry which is preliminary data.</text>
</comment>
<name>A0A4Y1Z7K4_9BACL</name>
<reference evidence="1 2" key="1">
    <citation type="submission" date="2017-11" db="EMBL/GenBank/DDBJ databases">
        <title>Draft Genome Sequence of Sporolactobacillus inulinus NBRC 111894 Isolated from Koso, a Japanese Sugar-Vegetable Fermented Beverage.</title>
        <authorList>
            <person name="Chiou T.Y."/>
            <person name="Oshima K."/>
            <person name="Suda W."/>
            <person name="Hattori M."/>
            <person name="Takahashi T."/>
        </authorList>
    </citation>
    <scope>NUCLEOTIDE SEQUENCE [LARGE SCALE GENOMIC DNA]</scope>
    <source>
        <strain evidence="1 2">NBRC111894</strain>
    </source>
</reference>
<dbReference type="AlphaFoldDB" id="A0A4Y1Z7K4"/>
<evidence type="ECO:0000313" key="2">
    <source>
        <dbReference type="Proteomes" id="UP000319716"/>
    </source>
</evidence>
<evidence type="ECO:0000313" key="1">
    <source>
        <dbReference type="EMBL" id="GAY75013.1"/>
    </source>
</evidence>
<gene>
    <name evidence="1" type="ORF">NBRC111894_567</name>
</gene>
<dbReference type="EMBL" id="BEXB01000003">
    <property type="protein sequence ID" value="GAY75013.1"/>
    <property type="molecule type" value="Genomic_DNA"/>
</dbReference>
<sequence>MEIDFDTRQEAAEFYRRLPSSLRQVTGVMLINSRLAVSEKRRIIKNLRS</sequence>
<dbReference type="RefSeq" id="WP_262392079.1">
    <property type="nucleotide sequence ID" value="NZ_BEXB01000003.1"/>
</dbReference>
<accession>A0A4Y1Z7K4</accession>
<organism evidence="1 2">
    <name type="scientific">Sporolactobacillus inulinus</name>
    <dbReference type="NCBI Taxonomy" id="2078"/>
    <lineage>
        <taxon>Bacteria</taxon>
        <taxon>Bacillati</taxon>
        <taxon>Bacillota</taxon>
        <taxon>Bacilli</taxon>
        <taxon>Bacillales</taxon>
        <taxon>Sporolactobacillaceae</taxon>
        <taxon>Sporolactobacillus</taxon>
    </lineage>
</organism>
<proteinExistence type="predicted"/>